<comment type="subcellular location">
    <subcellularLocation>
        <location evidence="7">Cytoplasm</location>
        <location evidence="7">Nucleoid</location>
    </subcellularLocation>
</comment>
<gene>
    <name evidence="7 9" type="primary">mraZ</name>
    <name evidence="9" type="ORF">DSLASN_01030</name>
</gene>
<dbReference type="PROSITE" id="PS51740">
    <property type="entry name" value="SPOVT_ABRB"/>
    <property type="match status" value="2"/>
</dbReference>
<keyword evidence="4 7" id="KW-0805">Transcription regulation</keyword>
<keyword evidence="10" id="KW-1185">Reference proteome</keyword>
<name>A0ABM7PBF1_9BACT</name>
<dbReference type="InterPro" id="IPR020603">
    <property type="entry name" value="MraZ_dom"/>
</dbReference>
<keyword evidence="2 7" id="KW-0963">Cytoplasm</keyword>
<evidence type="ECO:0000256" key="5">
    <source>
        <dbReference type="ARBA" id="ARBA00023125"/>
    </source>
</evidence>
<keyword evidence="3" id="KW-0677">Repeat</keyword>
<reference evidence="9 10" key="1">
    <citation type="submission" date="2021-02" db="EMBL/GenBank/DDBJ databases">
        <title>Complete genome of Desulfoluna sp. strain ASN36.</title>
        <authorList>
            <person name="Takahashi A."/>
            <person name="Kojima H."/>
            <person name="Fukui M."/>
        </authorList>
    </citation>
    <scope>NUCLEOTIDE SEQUENCE [LARGE SCALE GENOMIC DNA]</scope>
    <source>
        <strain evidence="9 10">ASN36</strain>
    </source>
</reference>
<dbReference type="CDD" id="cd16320">
    <property type="entry name" value="MraZ_N"/>
    <property type="match status" value="1"/>
</dbReference>
<proteinExistence type="inferred from homology"/>
<evidence type="ECO:0000256" key="2">
    <source>
        <dbReference type="ARBA" id="ARBA00022490"/>
    </source>
</evidence>
<comment type="similarity">
    <text evidence="7">Belongs to the MraZ family.</text>
</comment>
<dbReference type="InterPro" id="IPR007159">
    <property type="entry name" value="SpoVT-AbrB_dom"/>
</dbReference>
<evidence type="ECO:0000256" key="6">
    <source>
        <dbReference type="ARBA" id="ARBA00023163"/>
    </source>
</evidence>
<dbReference type="InterPro" id="IPR037914">
    <property type="entry name" value="SpoVT-AbrB_sf"/>
</dbReference>
<dbReference type="InterPro" id="IPR035644">
    <property type="entry name" value="MraZ_C"/>
</dbReference>
<feature type="domain" description="SpoVT-AbrB" evidence="8">
    <location>
        <begin position="16"/>
        <end position="61"/>
    </location>
</feature>
<keyword evidence="5 7" id="KW-0238">DNA-binding</keyword>
<organism evidence="9 10">
    <name type="scientific">Desulfoluna limicola</name>
    <dbReference type="NCBI Taxonomy" id="2810562"/>
    <lineage>
        <taxon>Bacteria</taxon>
        <taxon>Pseudomonadati</taxon>
        <taxon>Thermodesulfobacteriota</taxon>
        <taxon>Desulfobacteria</taxon>
        <taxon>Desulfobacterales</taxon>
        <taxon>Desulfolunaceae</taxon>
        <taxon>Desulfoluna</taxon>
    </lineage>
</organism>
<dbReference type="Gene3D" id="3.40.1550.20">
    <property type="entry name" value="Transcriptional regulator MraZ domain"/>
    <property type="match status" value="1"/>
</dbReference>
<keyword evidence="6 7" id="KW-0804">Transcription</keyword>
<feature type="domain" description="SpoVT-AbrB" evidence="8">
    <location>
        <begin position="88"/>
        <end position="133"/>
    </location>
</feature>
<sequence length="159" mass="18257">MHHIPKGFGMSAFRGTSNHTLDTKGRLIIPARFRSVIKAGREENVMVSKFDGALNVFTMEEWDIFEKNLLEKRSPNMPKIRRFLIGSAQVCPLDKQGRIQLPKELRAYAGIEPEGEVTLVGLVRRFEIWQASKLEDEQESINELMQTEEVREEIMDIGL</sequence>
<comment type="subunit">
    <text evidence="7">Forms oligomers.</text>
</comment>
<dbReference type="InterPro" id="IPR003444">
    <property type="entry name" value="MraZ"/>
</dbReference>
<dbReference type="CDD" id="cd16321">
    <property type="entry name" value="MraZ_C"/>
    <property type="match status" value="1"/>
</dbReference>
<evidence type="ECO:0000256" key="1">
    <source>
        <dbReference type="ARBA" id="ARBA00013860"/>
    </source>
</evidence>
<evidence type="ECO:0000259" key="8">
    <source>
        <dbReference type="PROSITE" id="PS51740"/>
    </source>
</evidence>
<evidence type="ECO:0000313" key="9">
    <source>
        <dbReference type="EMBL" id="BCS94471.1"/>
    </source>
</evidence>
<protein>
    <recommendedName>
        <fullName evidence="1 7">Transcriptional regulator MraZ</fullName>
    </recommendedName>
</protein>
<dbReference type="Pfam" id="PF02381">
    <property type="entry name" value="MraZ"/>
    <property type="match status" value="2"/>
</dbReference>
<dbReference type="SUPFAM" id="SSF89447">
    <property type="entry name" value="AbrB/MazE/MraZ-like"/>
    <property type="match status" value="1"/>
</dbReference>
<dbReference type="NCBIfam" id="TIGR00242">
    <property type="entry name" value="division/cell wall cluster transcriptional repressor MraZ"/>
    <property type="match status" value="1"/>
</dbReference>
<dbReference type="Proteomes" id="UP001320148">
    <property type="component" value="Chromosome"/>
</dbReference>
<evidence type="ECO:0000256" key="7">
    <source>
        <dbReference type="HAMAP-Rule" id="MF_01008"/>
    </source>
</evidence>
<evidence type="ECO:0000256" key="3">
    <source>
        <dbReference type="ARBA" id="ARBA00022737"/>
    </source>
</evidence>
<accession>A0ABM7PBF1</accession>
<dbReference type="HAMAP" id="MF_01008">
    <property type="entry name" value="MraZ"/>
    <property type="match status" value="1"/>
</dbReference>
<dbReference type="InterPro" id="IPR038619">
    <property type="entry name" value="MraZ_sf"/>
</dbReference>
<dbReference type="InterPro" id="IPR035642">
    <property type="entry name" value="MraZ_N"/>
</dbReference>
<dbReference type="PANTHER" id="PTHR34701:SF1">
    <property type="entry name" value="TRANSCRIPTIONAL REGULATOR MRAZ"/>
    <property type="match status" value="1"/>
</dbReference>
<evidence type="ECO:0000256" key="4">
    <source>
        <dbReference type="ARBA" id="ARBA00023015"/>
    </source>
</evidence>
<dbReference type="EMBL" id="AP024488">
    <property type="protein sequence ID" value="BCS94471.1"/>
    <property type="molecule type" value="Genomic_DNA"/>
</dbReference>
<evidence type="ECO:0000313" key="10">
    <source>
        <dbReference type="Proteomes" id="UP001320148"/>
    </source>
</evidence>
<dbReference type="PANTHER" id="PTHR34701">
    <property type="entry name" value="TRANSCRIPTIONAL REGULATOR MRAZ"/>
    <property type="match status" value="1"/>
</dbReference>